<evidence type="ECO:0000256" key="5">
    <source>
        <dbReference type="ARBA" id="ARBA00023002"/>
    </source>
</evidence>
<dbReference type="STRING" id="1774968.AUC68_07840"/>
<dbReference type="PANTHER" id="PTHR38011:SF7">
    <property type="entry name" value="2,5-DIAMINO-6-RIBOSYLAMINO-4(3H)-PYRIMIDINONE 5'-PHOSPHATE REDUCTASE"/>
    <property type="match status" value="1"/>
</dbReference>
<dbReference type="PANTHER" id="PTHR38011">
    <property type="entry name" value="DIHYDROFOLATE REDUCTASE FAMILY PROTEIN (AFU_ORTHOLOGUE AFUA_8G06820)"/>
    <property type="match status" value="1"/>
</dbReference>
<keyword evidence="4" id="KW-0521">NADP</keyword>
<dbReference type="SUPFAM" id="SSF53597">
    <property type="entry name" value="Dihydrofolate reductase-like"/>
    <property type="match status" value="1"/>
</dbReference>
<dbReference type="InterPro" id="IPR004794">
    <property type="entry name" value="Eubact_RibD"/>
</dbReference>
<dbReference type="SUPFAM" id="SSF53927">
    <property type="entry name" value="Cytidine deaminase-like"/>
    <property type="match status" value="1"/>
</dbReference>
<accession>A0A1E3VZQ4</accession>
<feature type="domain" description="Bacterial bifunctional deaminase-reductase C-terminal" evidence="6">
    <location>
        <begin position="77"/>
        <end position="249"/>
    </location>
</feature>
<dbReference type="InterPro" id="IPR050765">
    <property type="entry name" value="Riboflavin_Biosynth_HTPR"/>
</dbReference>
<dbReference type="NCBIfam" id="TIGR00326">
    <property type="entry name" value="eubact_ribD"/>
    <property type="match status" value="1"/>
</dbReference>
<reference evidence="7 8" key="1">
    <citation type="journal article" date="2016" name="Environ. Microbiol.">
        <title>New Methyloceanibacter diversity from North Sea sediments includes methanotroph containing solely the soluble methane monooxygenase.</title>
        <authorList>
            <person name="Vekeman B."/>
            <person name="Kerckhof F.M."/>
            <person name="Cremers G."/>
            <person name="de Vos P."/>
            <person name="Vandamme P."/>
            <person name="Boon N."/>
            <person name="Op den Camp H.J."/>
            <person name="Heylen K."/>
        </authorList>
    </citation>
    <scope>NUCLEOTIDE SEQUENCE [LARGE SCALE GENOMIC DNA]</scope>
    <source>
        <strain evidence="7 8">R-67174</strain>
    </source>
</reference>
<dbReference type="Gene3D" id="3.40.430.10">
    <property type="entry name" value="Dihydrofolate Reductase, subunit A"/>
    <property type="match status" value="1"/>
</dbReference>
<dbReference type="EMBL" id="LPWG01000012">
    <property type="protein sequence ID" value="ODR99045.1"/>
    <property type="molecule type" value="Genomic_DNA"/>
</dbReference>
<comment type="pathway">
    <text evidence="2">Cofactor biosynthesis; riboflavin biosynthesis; 5-amino-6-(D-ribitylamino)uracil from GTP: step 3/4.</text>
</comment>
<dbReference type="InterPro" id="IPR002734">
    <property type="entry name" value="RibDG_C"/>
</dbReference>
<keyword evidence="8" id="KW-1185">Reference proteome</keyword>
<dbReference type="Pfam" id="PF01872">
    <property type="entry name" value="RibD_C"/>
    <property type="match status" value="1"/>
</dbReference>
<evidence type="ECO:0000313" key="8">
    <source>
        <dbReference type="Proteomes" id="UP000094501"/>
    </source>
</evidence>
<dbReference type="UniPathway" id="UPA00275">
    <property type="reaction ID" value="UER00401"/>
</dbReference>
<name>A0A1E3VZQ4_9HYPH</name>
<evidence type="ECO:0000256" key="4">
    <source>
        <dbReference type="ARBA" id="ARBA00022857"/>
    </source>
</evidence>
<comment type="caution">
    <text evidence="7">The sequence shown here is derived from an EMBL/GenBank/DDBJ whole genome shotgun (WGS) entry which is preliminary data.</text>
</comment>
<proteinExistence type="predicted"/>
<evidence type="ECO:0000313" key="7">
    <source>
        <dbReference type="EMBL" id="ODR99045.1"/>
    </source>
</evidence>
<evidence type="ECO:0000256" key="3">
    <source>
        <dbReference type="ARBA" id="ARBA00022619"/>
    </source>
</evidence>
<comment type="pathway">
    <text evidence="1">Cofactor biosynthesis; riboflavin biosynthesis; 5-amino-6-(D-ribitylamino)uracil from GTP: step 2/4.</text>
</comment>
<evidence type="ECO:0000256" key="2">
    <source>
        <dbReference type="ARBA" id="ARBA00004910"/>
    </source>
</evidence>
<dbReference type="AlphaFoldDB" id="A0A1E3VZQ4"/>
<dbReference type="InterPro" id="IPR024072">
    <property type="entry name" value="DHFR-like_dom_sf"/>
</dbReference>
<dbReference type="GO" id="GO:0008703">
    <property type="term" value="F:5-amino-6-(5-phosphoribosylamino)uracil reductase activity"/>
    <property type="evidence" value="ECO:0007669"/>
    <property type="project" value="InterPro"/>
</dbReference>
<dbReference type="Proteomes" id="UP000094501">
    <property type="component" value="Unassembled WGS sequence"/>
</dbReference>
<dbReference type="InterPro" id="IPR016193">
    <property type="entry name" value="Cytidine_deaminase-like"/>
</dbReference>
<evidence type="ECO:0000259" key="6">
    <source>
        <dbReference type="Pfam" id="PF01872"/>
    </source>
</evidence>
<keyword evidence="3" id="KW-0686">Riboflavin biosynthesis</keyword>
<dbReference type="Gene3D" id="3.40.140.10">
    <property type="entry name" value="Cytidine Deaminase, domain 2"/>
    <property type="match status" value="1"/>
</dbReference>
<organism evidence="7 8">
    <name type="scientific">Methyloceanibacter methanicus</name>
    <dbReference type="NCBI Taxonomy" id="1774968"/>
    <lineage>
        <taxon>Bacteria</taxon>
        <taxon>Pseudomonadati</taxon>
        <taxon>Pseudomonadota</taxon>
        <taxon>Alphaproteobacteria</taxon>
        <taxon>Hyphomicrobiales</taxon>
        <taxon>Hyphomicrobiaceae</taxon>
        <taxon>Methyloceanibacter</taxon>
    </lineage>
</organism>
<protein>
    <recommendedName>
        <fullName evidence="6">Bacterial bifunctional deaminase-reductase C-terminal domain-containing protein</fullName>
    </recommendedName>
</protein>
<evidence type="ECO:0000256" key="1">
    <source>
        <dbReference type="ARBA" id="ARBA00004882"/>
    </source>
</evidence>
<dbReference type="GO" id="GO:0009231">
    <property type="term" value="P:riboflavin biosynthetic process"/>
    <property type="evidence" value="ECO:0007669"/>
    <property type="project" value="UniProtKB-UniPathway"/>
</dbReference>
<sequence length="256" mass="27137">MEPCAHEGGRGAPCANVIAAAQVARVVIGIRDPDPRTAGRGIDKLKAAGIEVIEGVGAAEAASVTLGHLMRVTEGRPAVTLKMAVGSDGRIPRGDGEPVWITGRQARAHGHLLRAMNDAILVGRGTVAADNPSLTCRLPGMSCRSPVRVILDRRLRTPPDVKLFEDVMVPVWLVCAAGEDQPNANLLHDHGAEIVPVPVDDFGMIDPQDTLETLAHRGITRVLIEGGPSVAQTFVEADLVDEFVLYQGPSPWVRTG</sequence>
<dbReference type="RefSeq" id="WP_069437763.1">
    <property type="nucleotide sequence ID" value="NZ_LPWG01000012.1"/>
</dbReference>
<gene>
    <name evidence="7" type="ORF">AUC68_07840</name>
</gene>
<keyword evidence="5" id="KW-0560">Oxidoreductase</keyword>
<dbReference type="GO" id="GO:0008835">
    <property type="term" value="F:diaminohydroxyphosphoribosylaminopyrimidine deaminase activity"/>
    <property type="evidence" value="ECO:0007669"/>
    <property type="project" value="InterPro"/>
</dbReference>